<keyword evidence="1" id="KW-0812">Transmembrane</keyword>
<name>A0ABY8BG48_9BURK</name>
<organism evidence="2 3">
    <name type="scientific">Pseudoduganella chitinolytica</name>
    <dbReference type="NCBI Taxonomy" id="34070"/>
    <lineage>
        <taxon>Bacteria</taxon>
        <taxon>Pseudomonadati</taxon>
        <taxon>Pseudomonadota</taxon>
        <taxon>Betaproteobacteria</taxon>
        <taxon>Burkholderiales</taxon>
        <taxon>Oxalobacteraceae</taxon>
        <taxon>Telluria group</taxon>
        <taxon>Pseudoduganella</taxon>
    </lineage>
</organism>
<gene>
    <name evidence="2" type="ORF">PX653_07835</name>
</gene>
<dbReference type="Proteomes" id="UP001216510">
    <property type="component" value="Chromosome"/>
</dbReference>
<dbReference type="RefSeq" id="WP_277417335.1">
    <property type="nucleotide sequence ID" value="NZ_CP119083.1"/>
</dbReference>
<dbReference type="EMBL" id="CP119083">
    <property type="protein sequence ID" value="WEF34661.1"/>
    <property type="molecule type" value="Genomic_DNA"/>
</dbReference>
<keyword evidence="1" id="KW-0472">Membrane</keyword>
<protein>
    <submittedName>
        <fullName evidence="2">Uncharacterized protein</fullName>
    </submittedName>
</protein>
<reference evidence="2 3" key="1">
    <citation type="submission" date="2023-02" db="EMBL/GenBank/DDBJ databases">
        <title>Gemone sequence of Telluria chitinolytica ACM 3522T.</title>
        <authorList>
            <person name="Frediansyah A."/>
            <person name="Miess H."/>
            <person name="Gross H."/>
        </authorList>
    </citation>
    <scope>NUCLEOTIDE SEQUENCE [LARGE SCALE GENOMIC DNA]</scope>
    <source>
        <strain evidence="2 3">ACM 3522</strain>
    </source>
</reference>
<evidence type="ECO:0000256" key="1">
    <source>
        <dbReference type="SAM" id="Phobius"/>
    </source>
</evidence>
<evidence type="ECO:0000313" key="3">
    <source>
        <dbReference type="Proteomes" id="UP001216510"/>
    </source>
</evidence>
<proteinExistence type="predicted"/>
<keyword evidence="1" id="KW-1133">Transmembrane helix</keyword>
<accession>A0ABY8BG48</accession>
<keyword evidence="3" id="KW-1185">Reference proteome</keyword>
<sequence>MADCLRSGVPVLIFSQDKIFAALAKVGLVQEVAVCFLVGLTLQVLLALINKQTMWMCYYGELKSEFQSKRRYRCANWISEQFWIDAVFDILTISSFAWPTYRALSGMTAS</sequence>
<evidence type="ECO:0000313" key="2">
    <source>
        <dbReference type="EMBL" id="WEF34661.1"/>
    </source>
</evidence>
<feature type="transmembrane region" description="Helical" evidence="1">
    <location>
        <begin position="28"/>
        <end position="49"/>
    </location>
</feature>